<evidence type="ECO:0000256" key="6">
    <source>
        <dbReference type="ARBA" id="ARBA00022454"/>
    </source>
</evidence>
<proteinExistence type="inferred from homology"/>
<reference evidence="16 17" key="1">
    <citation type="journal article" date="2015" name="Fungal Genet. Biol.">
        <title>Evolution of novel wood decay mechanisms in Agaricales revealed by the genome sequences of Fistulina hepatica and Cylindrobasidium torrendii.</title>
        <authorList>
            <person name="Floudas D."/>
            <person name="Held B.W."/>
            <person name="Riley R."/>
            <person name="Nagy L.G."/>
            <person name="Koehler G."/>
            <person name="Ransdell A.S."/>
            <person name="Younus H."/>
            <person name="Chow J."/>
            <person name="Chiniquy J."/>
            <person name="Lipzen A."/>
            <person name="Tritt A."/>
            <person name="Sun H."/>
            <person name="Haridas S."/>
            <person name="LaButti K."/>
            <person name="Ohm R.A."/>
            <person name="Kues U."/>
            <person name="Blanchette R.A."/>
            <person name="Grigoriev I.V."/>
            <person name="Minto R.E."/>
            <person name="Hibbett D.S."/>
        </authorList>
    </citation>
    <scope>NUCLEOTIDE SEQUENCE [LARGE SCALE GENOMIC DNA]</scope>
    <source>
        <strain evidence="16 17">FP15055 ss-10</strain>
    </source>
</reference>
<evidence type="ECO:0000256" key="11">
    <source>
        <dbReference type="ARBA" id="ARBA00023212"/>
    </source>
</evidence>
<evidence type="ECO:0000313" key="17">
    <source>
        <dbReference type="Proteomes" id="UP000054007"/>
    </source>
</evidence>
<evidence type="ECO:0000256" key="3">
    <source>
        <dbReference type="ARBA" id="ARBA00004629"/>
    </source>
</evidence>
<feature type="compositionally biased region" description="Basic residues" evidence="15">
    <location>
        <begin position="158"/>
        <end position="168"/>
    </location>
</feature>
<dbReference type="GO" id="GO:1990537">
    <property type="term" value="C:mitotic spindle polar microtubule"/>
    <property type="evidence" value="ECO:0007669"/>
    <property type="project" value="TreeGrafter"/>
</dbReference>
<sequence>MSYSQPPLTPLRRVSRNSLFRLSQSGNPDAPHGLGFLDAVMAEMIEDSETLVANTQALARAAESLDSFNEAFAAWLHVMDMNALTTDWPQAPNEVSYLLAQRRAEESAVAAMQAAEEARRRAAEAAAAERTAITEAEQSYMTENTTVAPSKSSSQVLPKKKIGKKKQLTAKEKRERGVELERIINSLPLEFRGSDPGLRKNMEMTIEGLWDANNQAATILTLVKPPELPQARVNKCLIVLVNRKVVKKENSTGQVLYHWQGLPT</sequence>
<gene>
    <name evidence="16" type="ORF">CYLTODRAFT_424641</name>
</gene>
<feature type="region of interest" description="Disordered" evidence="15">
    <location>
        <begin position="134"/>
        <end position="170"/>
    </location>
</feature>
<evidence type="ECO:0000256" key="9">
    <source>
        <dbReference type="ARBA" id="ARBA00022829"/>
    </source>
</evidence>
<dbReference type="Pfam" id="PF08653">
    <property type="entry name" value="DASH_Dam1"/>
    <property type="match status" value="1"/>
</dbReference>
<comment type="subcellular location">
    <subcellularLocation>
        <location evidence="3">Chromosome</location>
        <location evidence="3">Centromere</location>
        <location evidence="3">Kinetochore</location>
    </subcellularLocation>
    <subcellularLocation>
        <location evidence="2">Cytoplasm</location>
        <location evidence="2">Cytoskeleton</location>
        <location evidence="2">Spindle</location>
    </subcellularLocation>
    <subcellularLocation>
        <location evidence="1">Nucleus</location>
    </subcellularLocation>
</comment>
<dbReference type="Proteomes" id="UP000054007">
    <property type="component" value="Unassembled WGS sequence"/>
</dbReference>
<dbReference type="GO" id="GO:0042729">
    <property type="term" value="C:DASH complex"/>
    <property type="evidence" value="ECO:0007669"/>
    <property type="project" value="InterPro"/>
</dbReference>
<dbReference type="InterPro" id="IPR013962">
    <property type="entry name" value="DASH_Dam1"/>
</dbReference>
<keyword evidence="12" id="KW-0539">Nucleus</keyword>
<keyword evidence="10" id="KW-0995">Kinetochore</keyword>
<evidence type="ECO:0000313" key="16">
    <source>
        <dbReference type="EMBL" id="KIY65118.1"/>
    </source>
</evidence>
<dbReference type="AlphaFoldDB" id="A0A0D7B3E1"/>
<keyword evidence="9" id="KW-0159">Chromosome partition</keyword>
<evidence type="ECO:0000256" key="1">
    <source>
        <dbReference type="ARBA" id="ARBA00004123"/>
    </source>
</evidence>
<evidence type="ECO:0000256" key="15">
    <source>
        <dbReference type="SAM" id="MobiDB-lite"/>
    </source>
</evidence>
<dbReference type="OrthoDB" id="5586015at2759"/>
<evidence type="ECO:0000256" key="7">
    <source>
        <dbReference type="ARBA" id="ARBA00022490"/>
    </source>
</evidence>
<evidence type="ECO:0000256" key="4">
    <source>
        <dbReference type="ARBA" id="ARBA00010073"/>
    </source>
</evidence>
<keyword evidence="11" id="KW-0206">Cytoskeleton</keyword>
<protein>
    <recommendedName>
        <fullName evidence="5">DASH complex subunit DAM1</fullName>
    </recommendedName>
    <alternativeName>
        <fullName evidence="14">Outer kinetochore protein DAM1</fullName>
    </alternativeName>
</protein>
<keyword evidence="13" id="KW-0137">Centromere</keyword>
<dbReference type="PANTHER" id="PTHR28113">
    <property type="entry name" value="DASH COMPLEX SUBUNIT DAM1"/>
    <property type="match status" value="1"/>
</dbReference>
<keyword evidence="7" id="KW-0963">Cytoplasm</keyword>
<evidence type="ECO:0000256" key="8">
    <source>
        <dbReference type="ARBA" id="ARBA00022701"/>
    </source>
</evidence>
<comment type="similarity">
    <text evidence="4">Belongs to the DASH complex DAM1 family.</text>
</comment>
<dbReference type="STRING" id="1314674.A0A0D7B3E1"/>
<dbReference type="PANTHER" id="PTHR28113:SF1">
    <property type="entry name" value="DASH COMPLEX SUBUNIT DAM1"/>
    <property type="match status" value="1"/>
</dbReference>
<dbReference type="EMBL" id="KN880604">
    <property type="protein sequence ID" value="KIY65118.1"/>
    <property type="molecule type" value="Genomic_DNA"/>
</dbReference>
<evidence type="ECO:0000256" key="12">
    <source>
        <dbReference type="ARBA" id="ARBA00023242"/>
    </source>
</evidence>
<evidence type="ECO:0000256" key="14">
    <source>
        <dbReference type="ARBA" id="ARBA00030453"/>
    </source>
</evidence>
<name>A0A0D7B3E1_9AGAR</name>
<organism evidence="16 17">
    <name type="scientific">Cylindrobasidium torrendii FP15055 ss-10</name>
    <dbReference type="NCBI Taxonomy" id="1314674"/>
    <lineage>
        <taxon>Eukaryota</taxon>
        <taxon>Fungi</taxon>
        <taxon>Dikarya</taxon>
        <taxon>Basidiomycota</taxon>
        <taxon>Agaricomycotina</taxon>
        <taxon>Agaricomycetes</taxon>
        <taxon>Agaricomycetidae</taxon>
        <taxon>Agaricales</taxon>
        <taxon>Marasmiineae</taxon>
        <taxon>Physalacriaceae</taxon>
        <taxon>Cylindrobasidium</taxon>
    </lineage>
</organism>
<keyword evidence="17" id="KW-1185">Reference proteome</keyword>
<dbReference type="GO" id="GO:0044732">
    <property type="term" value="C:mitotic spindle pole body"/>
    <property type="evidence" value="ECO:0007669"/>
    <property type="project" value="TreeGrafter"/>
</dbReference>
<evidence type="ECO:0000256" key="2">
    <source>
        <dbReference type="ARBA" id="ARBA00004186"/>
    </source>
</evidence>
<keyword evidence="8" id="KW-0493">Microtubule</keyword>
<accession>A0A0D7B3E1</accession>
<evidence type="ECO:0000256" key="5">
    <source>
        <dbReference type="ARBA" id="ARBA00020497"/>
    </source>
</evidence>
<evidence type="ECO:0000256" key="10">
    <source>
        <dbReference type="ARBA" id="ARBA00022838"/>
    </source>
</evidence>
<evidence type="ECO:0000256" key="13">
    <source>
        <dbReference type="ARBA" id="ARBA00023328"/>
    </source>
</evidence>
<feature type="compositionally biased region" description="Polar residues" evidence="15">
    <location>
        <begin position="139"/>
        <end position="156"/>
    </location>
</feature>
<dbReference type="GO" id="GO:1990758">
    <property type="term" value="P:mitotic sister chromatid biorientation"/>
    <property type="evidence" value="ECO:0007669"/>
    <property type="project" value="TreeGrafter"/>
</dbReference>
<keyword evidence="6" id="KW-0158">Chromosome</keyword>